<dbReference type="AlphaFoldDB" id="A0A6G3QWS7"/>
<dbReference type="InterPro" id="IPR001466">
    <property type="entry name" value="Beta-lactam-related"/>
</dbReference>
<feature type="domain" description="Beta-lactamase-related" evidence="3">
    <location>
        <begin position="25"/>
        <end position="352"/>
    </location>
</feature>
<name>A0A6G3QWS7_9ACTN</name>
<evidence type="ECO:0000313" key="4">
    <source>
        <dbReference type="EMBL" id="NEA87959.1"/>
    </source>
</evidence>
<reference evidence="4" key="1">
    <citation type="submission" date="2020-01" db="EMBL/GenBank/DDBJ databases">
        <title>Insect and environment-associated Actinomycetes.</title>
        <authorList>
            <person name="Currrie C."/>
            <person name="Chevrette M."/>
            <person name="Carlson C."/>
            <person name="Stubbendieck R."/>
            <person name="Wendt-Pienkowski E."/>
        </authorList>
    </citation>
    <scope>NUCLEOTIDE SEQUENCE</scope>
    <source>
        <strain evidence="4">SID14436</strain>
    </source>
</reference>
<evidence type="ECO:0000256" key="1">
    <source>
        <dbReference type="ARBA" id="ARBA00004370"/>
    </source>
</evidence>
<comment type="caution">
    <text evidence="4">The sequence shown here is derived from an EMBL/GenBank/DDBJ whole genome shotgun (WGS) entry which is preliminary data.</text>
</comment>
<dbReference type="GO" id="GO:0016020">
    <property type="term" value="C:membrane"/>
    <property type="evidence" value="ECO:0007669"/>
    <property type="project" value="UniProtKB-SubCell"/>
</dbReference>
<accession>A0A6G3QWS7</accession>
<comment type="subcellular location">
    <subcellularLocation>
        <location evidence="1">Membrane</location>
    </subcellularLocation>
</comment>
<protein>
    <submittedName>
        <fullName evidence="4">Beta-lactamase family protein</fullName>
    </submittedName>
</protein>
<dbReference type="SUPFAM" id="SSF56601">
    <property type="entry name" value="beta-lactamase/transpeptidase-like"/>
    <property type="match status" value="1"/>
</dbReference>
<dbReference type="InterPro" id="IPR050491">
    <property type="entry name" value="AmpC-like"/>
</dbReference>
<dbReference type="PANTHER" id="PTHR46825:SF11">
    <property type="entry name" value="PENICILLIN-BINDING PROTEIN 4"/>
    <property type="match status" value="1"/>
</dbReference>
<dbReference type="Pfam" id="PF00144">
    <property type="entry name" value="Beta-lactamase"/>
    <property type="match status" value="1"/>
</dbReference>
<dbReference type="Gene3D" id="3.40.710.10">
    <property type="entry name" value="DD-peptidase/beta-lactamase superfamily"/>
    <property type="match status" value="1"/>
</dbReference>
<dbReference type="InterPro" id="IPR012338">
    <property type="entry name" value="Beta-lactam/transpept-like"/>
</dbReference>
<organism evidence="4">
    <name type="scientific">Streptomyces sp. SID14436</name>
    <dbReference type="NCBI Taxonomy" id="2706070"/>
    <lineage>
        <taxon>Bacteria</taxon>
        <taxon>Bacillati</taxon>
        <taxon>Actinomycetota</taxon>
        <taxon>Actinomycetes</taxon>
        <taxon>Kitasatosporales</taxon>
        <taxon>Streptomycetaceae</taxon>
        <taxon>Streptomyces</taxon>
    </lineage>
</organism>
<keyword evidence="2" id="KW-0472">Membrane</keyword>
<dbReference type="PANTHER" id="PTHR46825">
    <property type="entry name" value="D-ALANYL-D-ALANINE-CARBOXYPEPTIDASE/ENDOPEPTIDASE AMPH"/>
    <property type="match status" value="1"/>
</dbReference>
<gene>
    <name evidence="4" type="ORF">G3I53_18435</name>
</gene>
<proteinExistence type="predicted"/>
<evidence type="ECO:0000259" key="3">
    <source>
        <dbReference type="Pfam" id="PF00144"/>
    </source>
</evidence>
<dbReference type="EMBL" id="JAAGMD010000531">
    <property type="protein sequence ID" value="NEA87959.1"/>
    <property type="molecule type" value="Genomic_DNA"/>
</dbReference>
<evidence type="ECO:0000256" key="2">
    <source>
        <dbReference type="ARBA" id="ARBA00023136"/>
    </source>
</evidence>
<sequence>MGKFHGEVSAVTVATTGGFDARCLDEVVPAAAEDQGFSGTVRVTRRGEPVYTGAFGMASRRWGVPNTVDTAFRVASVSKTFTAVAVLQLVERGLVRLDDPLVDFVRDHMPALDPRVTVRHALTMTSGIGDWFEEGSDDWEAEWAALTASHPLHLLRGDRDYVPLFAGKPPHFPPGERHLYNGAGYILLGLLVESVTGRPSTEVVADEVFARAGMTSAGFPALDEPGPGVAEGYLTAADGPSPYRTNHYATTPHAAADGGATCSAADLTAFAHALRHGRLLGEELTSLALTPQVDEREERVRGYRWMYGFGLTHLLDAEGTVVRWGHTGEEDGASARLYHYPWHDLDVAVLGNVSWCAGAMGWALHDAVVGA</sequence>